<protein>
    <submittedName>
        <fullName evidence="4">Uncharacterized protein DUF4124</fullName>
    </submittedName>
</protein>
<evidence type="ECO:0000313" key="5">
    <source>
        <dbReference type="Proteomes" id="UP000294980"/>
    </source>
</evidence>
<feature type="chain" id="PRO_5020506837" evidence="2">
    <location>
        <begin position="45"/>
        <end position="180"/>
    </location>
</feature>
<evidence type="ECO:0000259" key="3">
    <source>
        <dbReference type="Pfam" id="PF13511"/>
    </source>
</evidence>
<keyword evidence="2" id="KW-0732">Signal</keyword>
<evidence type="ECO:0000313" key="4">
    <source>
        <dbReference type="EMBL" id="TCO74851.1"/>
    </source>
</evidence>
<gene>
    <name evidence="4" type="ORF">EV688_1118</name>
</gene>
<dbReference type="InterPro" id="IPR025392">
    <property type="entry name" value="DUF4124"/>
</dbReference>
<accession>A0A4R2KLD4</accession>
<proteinExistence type="predicted"/>
<evidence type="ECO:0000256" key="2">
    <source>
        <dbReference type="SAM" id="SignalP"/>
    </source>
</evidence>
<organism evidence="4 5">
    <name type="scientific">Chromatocurvus halotolerans</name>
    <dbReference type="NCBI Taxonomy" id="1132028"/>
    <lineage>
        <taxon>Bacteria</taxon>
        <taxon>Pseudomonadati</taxon>
        <taxon>Pseudomonadota</taxon>
        <taxon>Gammaproteobacteria</taxon>
        <taxon>Cellvibrionales</taxon>
        <taxon>Halieaceae</taxon>
        <taxon>Chromatocurvus</taxon>
    </lineage>
</organism>
<dbReference type="Proteomes" id="UP000294980">
    <property type="component" value="Unassembled WGS sequence"/>
</dbReference>
<reference evidence="4 5" key="1">
    <citation type="submission" date="2019-03" db="EMBL/GenBank/DDBJ databases">
        <title>Genomic Encyclopedia of Type Strains, Phase IV (KMG-IV): sequencing the most valuable type-strain genomes for metagenomic binning, comparative biology and taxonomic classification.</title>
        <authorList>
            <person name="Goeker M."/>
        </authorList>
    </citation>
    <scope>NUCLEOTIDE SEQUENCE [LARGE SCALE GENOMIC DNA]</scope>
    <source>
        <strain evidence="4 5">DSM 23344</strain>
    </source>
</reference>
<sequence>MRYQPAQGSAFASIGRLARRAGCSTRLFCALLVLAAGVSTTLHAADSYYRWKDERGNMVVSDRPPEASIEYEVFSTGSSRFRRVSPGEGAVPAEISSRPGNRFETRDNADENGSMDTVAVEVLPEKDPEICDRARQNLETLETAARIRVRDEAGELRYLTEDEIAVQRQNALDNIDVHCE</sequence>
<dbReference type="AlphaFoldDB" id="A0A4R2KLD4"/>
<dbReference type="Pfam" id="PF13511">
    <property type="entry name" value="DUF4124"/>
    <property type="match status" value="1"/>
</dbReference>
<name>A0A4R2KLD4_9GAMM</name>
<feature type="region of interest" description="Disordered" evidence="1">
    <location>
        <begin position="85"/>
        <end position="111"/>
    </location>
</feature>
<keyword evidence="5" id="KW-1185">Reference proteome</keyword>
<evidence type="ECO:0000256" key="1">
    <source>
        <dbReference type="SAM" id="MobiDB-lite"/>
    </source>
</evidence>
<comment type="caution">
    <text evidence="4">The sequence shown here is derived from an EMBL/GenBank/DDBJ whole genome shotgun (WGS) entry which is preliminary data.</text>
</comment>
<feature type="signal peptide" evidence="2">
    <location>
        <begin position="1"/>
        <end position="44"/>
    </location>
</feature>
<dbReference type="EMBL" id="SLWX01000011">
    <property type="protein sequence ID" value="TCO74851.1"/>
    <property type="molecule type" value="Genomic_DNA"/>
</dbReference>
<feature type="domain" description="DUF4124" evidence="3">
    <location>
        <begin position="40"/>
        <end position="77"/>
    </location>
</feature>